<keyword evidence="3" id="KW-1185">Reference proteome</keyword>
<dbReference type="AlphaFoldDB" id="A0A3B6SDP9"/>
<evidence type="ECO:0000313" key="2">
    <source>
        <dbReference type="EnsemblPlants" id="TraesCS7B02G031600.2"/>
    </source>
</evidence>
<dbReference type="RefSeq" id="XP_044433791.1">
    <property type="nucleotide sequence ID" value="XM_044577856.1"/>
</dbReference>
<dbReference type="RefSeq" id="XP_044433793.1">
    <property type="nucleotide sequence ID" value="XM_044577858.1"/>
</dbReference>
<dbReference type="InterPro" id="IPR056697">
    <property type="entry name" value="DUF7795"/>
</dbReference>
<dbReference type="Gramene" id="TraesSTA7B03G04049490.1">
    <property type="protein sequence ID" value="TraesSTA7B03G04049490.1"/>
    <property type="gene ID" value="TraesSTA7B03G04049490"/>
</dbReference>
<protein>
    <recommendedName>
        <fullName evidence="1">DUF7795 domain-containing protein</fullName>
    </recommendedName>
</protein>
<dbReference type="Gramene" id="TraesCS7B03G0084900.1">
    <property type="protein sequence ID" value="TraesCS7B03G0084900.1.CDS"/>
    <property type="gene ID" value="TraesCS7B03G0084900"/>
</dbReference>
<dbReference type="Pfam" id="PF25071">
    <property type="entry name" value="DUF7795"/>
    <property type="match status" value="1"/>
</dbReference>
<dbReference type="OMA" id="HISEAKC"/>
<dbReference type="EnsemblPlants" id="TraesCS7B02G031600.2">
    <property type="protein sequence ID" value="TraesCS7B02G031600.2"/>
    <property type="gene ID" value="TraesCS7B02G031600"/>
</dbReference>
<dbReference type="Gramene" id="TraesNOR7B03G04098440.3">
    <property type="protein sequence ID" value="TraesNOR7B03G04098440.3"/>
    <property type="gene ID" value="TraesNOR7B03G04098440"/>
</dbReference>
<evidence type="ECO:0000313" key="3">
    <source>
        <dbReference type="Proteomes" id="UP000019116"/>
    </source>
</evidence>
<dbReference type="KEGG" id="taes:123160037"/>
<dbReference type="Gramene" id="TraesCS7B02G031600.2">
    <property type="protein sequence ID" value="TraesCS7B02G031600.2"/>
    <property type="gene ID" value="TraesCS7B02G031600"/>
</dbReference>
<reference evidence="2" key="1">
    <citation type="submission" date="2018-08" db="EMBL/GenBank/DDBJ databases">
        <authorList>
            <person name="Rossello M."/>
        </authorList>
    </citation>
    <scope>NUCLEOTIDE SEQUENCE [LARGE SCALE GENOMIC DNA]</scope>
    <source>
        <strain evidence="2">cv. Chinese Spring</strain>
    </source>
</reference>
<dbReference type="PANTHER" id="PTHR35305">
    <property type="entry name" value="FAD-BINDING PROTEIN"/>
    <property type="match status" value="1"/>
</dbReference>
<dbReference type="Gramene" id="TraesARI5B03G02963160.3">
    <property type="protein sequence ID" value="TraesARI5B03G02963160.3"/>
    <property type="gene ID" value="TraesARI5B03G02963160"/>
</dbReference>
<organism evidence="2">
    <name type="scientific">Triticum aestivum</name>
    <name type="common">Wheat</name>
    <dbReference type="NCBI Taxonomy" id="4565"/>
    <lineage>
        <taxon>Eukaryota</taxon>
        <taxon>Viridiplantae</taxon>
        <taxon>Streptophyta</taxon>
        <taxon>Embryophyta</taxon>
        <taxon>Tracheophyta</taxon>
        <taxon>Spermatophyta</taxon>
        <taxon>Magnoliopsida</taxon>
        <taxon>Liliopsida</taxon>
        <taxon>Poales</taxon>
        <taxon>Poaceae</taxon>
        <taxon>BOP clade</taxon>
        <taxon>Pooideae</taxon>
        <taxon>Triticodae</taxon>
        <taxon>Triticeae</taxon>
        <taxon>Triticinae</taxon>
        <taxon>Triticum</taxon>
    </lineage>
</organism>
<dbReference type="STRING" id="4565.A0A3B6SDP9"/>
<reference evidence="2" key="2">
    <citation type="submission" date="2018-10" db="UniProtKB">
        <authorList>
            <consortium name="EnsemblPlants"/>
        </authorList>
    </citation>
    <scope>IDENTIFICATION</scope>
</reference>
<dbReference type="GeneID" id="123160037"/>
<dbReference type="Gramene" id="TraesNOR7B03G04098440.6">
    <property type="protein sequence ID" value="TraesNOR7B03G04098440.6"/>
    <property type="gene ID" value="TraesNOR7B03G04098440"/>
</dbReference>
<accession>A0A3B6SDP9</accession>
<feature type="domain" description="DUF7795" evidence="1">
    <location>
        <begin position="18"/>
        <end position="148"/>
    </location>
</feature>
<evidence type="ECO:0000259" key="1">
    <source>
        <dbReference type="Pfam" id="PF25071"/>
    </source>
</evidence>
<dbReference type="PaxDb" id="4565-Traes_7BS_76BE85982.1"/>
<dbReference type="RefSeq" id="XP_044433792.1">
    <property type="nucleotide sequence ID" value="XM_044577857.1"/>
</dbReference>
<dbReference type="RefSeq" id="XP_044433794.1">
    <property type="nucleotide sequence ID" value="XM_044577859.1"/>
</dbReference>
<proteinExistence type="predicted"/>
<sequence length="246" mass="28353">MVDEAAVHQVSPLLAPMSEEEARRCFFDFMTKVTQYEELVDAGKMFLVKFRQELEHFRRPMIPMESDAVSQLVKSNYTDRLRSYLEAGCHLQHQSIRNINQLQSCEEKLEDHINKVKQLRRSNLFRAKVLIEELECLAEDVYSTTLTASLSILEASDCFDDDDNLPADSCEDEGQSVDPLDSAVSYSSVMILVHNMLKLDYSMQEKIVKALCLKTPSSELDGYCLMWDLRPYIDDNVMQLAWKFIS</sequence>
<dbReference type="Gramene" id="TraesLDM7B03G04057120.2">
    <property type="protein sequence ID" value="TraesLDM7B03G04057120.2"/>
    <property type="gene ID" value="TraesLDM7B03G04057120"/>
</dbReference>
<gene>
    <name evidence="2" type="primary">LOC123160037</name>
</gene>
<dbReference type="Proteomes" id="UP000019116">
    <property type="component" value="Chromosome 7B"/>
</dbReference>
<dbReference type="Gramene" id="TraesSTA7B03G04049490.2">
    <property type="protein sequence ID" value="TraesSTA7B03G04049490.2"/>
    <property type="gene ID" value="TraesSTA7B03G04049490"/>
</dbReference>
<dbReference type="Gramene" id="TraesARI5B03G02963160.2">
    <property type="protein sequence ID" value="TraesARI5B03G02963160.2"/>
    <property type="gene ID" value="TraesARI5B03G02963160"/>
</dbReference>
<name>A0A3B6SDP9_WHEAT</name>
<dbReference type="OrthoDB" id="744228at2759"/>
<dbReference type="PANTHER" id="PTHR35305:SF2">
    <property type="entry name" value="FAD-BINDING PROTEIN"/>
    <property type="match status" value="1"/>
</dbReference>